<dbReference type="PROSITE" id="PS50893">
    <property type="entry name" value="ABC_TRANSPORTER_2"/>
    <property type="match status" value="2"/>
</dbReference>
<feature type="transmembrane region" description="Helical" evidence="10">
    <location>
        <begin position="876"/>
        <end position="893"/>
    </location>
</feature>
<evidence type="ECO:0000256" key="4">
    <source>
        <dbReference type="ARBA" id="ARBA00022737"/>
    </source>
</evidence>
<keyword evidence="14" id="KW-1185">Reference proteome</keyword>
<dbReference type="InterPro" id="IPR027417">
    <property type="entry name" value="P-loop_NTPase"/>
</dbReference>
<evidence type="ECO:0000256" key="6">
    <source>
        <dbReference type="ARBA" id="ARBA00022840"/>
    </source>
</evidence>
<dbReference type="SMART" id="SM00382">
    <property type="entry name" value="AAA"/>
    <property type="match status" value="2"/>
</dbReference>
<comment type="subcellular location">
    <subcellularLocation>
        <location evidence="1">Vacuole membrane</location>
        <topology evidence="1">Multi-pass membrane protein</topology>
    </subcellularLocation>
</comment>
<keyword evidence="6" id="KW-0067">ATP-binding</keyword>
<feature type="transmembrane region" description="Helical" evidence="10">
    <location>
        <begin position="243"/>
        <end position="264"/>
    </location>
</feature>
<dbReference type="PANTHER" id="PTHR24223">
    <property type="entry name" value="ATP-BINDING CASSETTE SUB-FAMILY C"/>
    <property type="match status" value="1"/>
</dbReference>
<dbReference type="CDD" id="cd03244">
    <property type="entry name" value="ABCC_MRP_domain2"/>
    <property type="match status" value="1"/>
</dbReference>
<dbReference type="InterPro" id="IPR036640">
    <property type="entry name" value="ABC1_TM_sf"/>
</dbReference>
<evidence type="ECO:0000256" key="7">
    <source>
        <dbReference type="ARBA" id="ARBA00022989"/>
    </source>
</evidence>
<dbReference type="PROSITE" id="PS00211">
    <property type="entry name" value="ABC_TRANSPORTER_1"/>
    <property type="match status" value="2"/>
</dbReference>
<keyword evidence="2" id="KW-0813">Transport</keyword>
<dbReference type="InterPro" id="IPR017871">
    <property type="entry name" value="ABC_transporter-like_CS"/>
</dbReference>
<dbReference type="PROSITE" id="PS50929">
    <property type="entry name" value="ABC_TM1F"/>
    <property type="match status" value="2"/>
</dbReference>
<dbReference type="Pfam" id="PF00005">
    <property type="entry name" value="ABC_tran"/>
    <property type="match status" value="2"/>
</dbReference>
<evidence type="ECO:0000256" key="2">
    <source>
        <dbReference type="ARBA" id="ARBA00022448"/>
    </source>
</evidence>
<dbReference type="SUPFAM" id="SSF90123">
    <property type="entry name" value="ABC transporter transmembrane region"/>
    <property type="match status" value="2"/>
</dbReference>
<dbReference type="InterPro" id="IPR050173">
    <property type="entry name" value="ABC_transporter_C-like"/>
</dbReference>
<dbReference type="Pfam" id="PF00664">
    <property type="entry name" value="ABC_membrane"/>
    <property type="match status" value="2"/>
</dbReference>
<dbReference type="Gene3D" id="1.20.1560.10">
    <property type="entry name" value="ABC transporter type 1, transmembrane domain"/>
    <property type="match status" value="2"/>
</dbReference>
<evidence type="ECO:0000256" key="1">
    <source>
        <dbReference type="ARBA" id="ARBA00004128"/>
    </source>
</evidence>
<feature type="transmembrane region" description="Helical" evidence="10">
    <location>
        <begin position="963"/>
        <end position="984"/>
    </location>
</feature>
<dbReference type="FunFam" id="1.20.1560.10:FF:000082">
    <property type="entry name" value="ABC transporter, multidrug resistance associated protein"/>
    <property type="match status" value="1"/>
</dbReference>
<dbReference type="Gene3D" id="3.40.50.300">
    <property type="entry name" value="P-loop containing nucleotide triphosphate hydrolases"/>
    <property type="match status" value="2"/>
</dbReference>
<keyword evidence="5" id="KW-0547">Nucleotide-binding</keyword>
<accession>A0A8K1CL03</accession>
<gene>
    <name evidence="13" type="ORF">Poli38472_009166</name>
</gene>
<dbReference type="InterPro" id="IPR003439">
    <property type="entry name" value="ABC_transporter-like_ATP-bd"/>
</dbReference>
<dbReference type="GO" id="GO:0005774">
    <property type="term" value="C:vacuolar membrane"/>
    <property type="evidence" value="ECO:0007669"/>
    <property type="project" value="UniProtKB-SubCell"/>
</dbReference>
<protein>
    <submittedName>
        <fullName evidence="13">Uncharacterized protein</fullName>
    </submittedName>
</protein>
<dbReference type="CDD" id="cd03250">
    <property type="entry name" value="ABCC_MRP_domain1"/>
    <property type="match status" value="1"/>
</dbReference>
<dbReference type="InterPro" id="IPR044746">
    <property type="entry name" value="ABCC_6TM_D1"/>
</dbReference>
<evidence type="ECO:0000256" key="9">
    <source>
        <dbReference type="SAM" id="MobiDB-lite"/>
    </source>
</evidence>
<feature type="domain" description="ABC transporter" evidence="11">
    <location>
        <begin position="424"/>
        <end position="658"/>
    </location>
</feature>
<dbReference type="SUPFAM" id="SSF52540">
    <property type="entry name" value="P-loop containing nucleoside triphosphate hydrolases"/>
    <property type="match status" value="2"/>
</dbReference>
<keyword evidence="7 10" id="KW-1133">Transmembrane helix</keyword>
<feature type="domain" description="ABC transmembrane type-1" evidence="12">
    <location>
        <begin position="742"/>
        <end position="1020"/>
    </location>
</feature>
<comment type="caution">
    <text evidence="13">The sequence shown here is derived from an EMBL/GenBank/DDBJ whole genome shotgun (WGS) entry which is preliminary data.</text>
</comment>
<evidence type="ECO:0000259" key="11">
    <source>
        <dbReference type="PROSITE" id="PS50893"/>
    </source>
</evidence>
<keyword evidence="4" id="KW-0677">Repeat</keyword>
<dbReference type="CDD" id="cd18579">
    <property type="entry name" value="ABC_6TM_ABCC_D1"/>
    <property type="match status" value="1"/>
</dbReference>
<dbReference type="EMBL" id="SPLM01000038">
    <property type="protein sequence ID" value="TMW64999.1"/>
    <property type="molecule type" value="Genomic_DNA"/>
</dbReference>
<dbReference type="FunFam" id="3.40.50.300:FF:000997">
    <property type="entry name" value="Multidrug resistance-associated protein 1"/>
    <property type="match status" value="1"/>
</dbReference>
<dbReference type="GO" id="GO:0016887">
    <property type="term" value="F:ATP hydrolysis activity"/>
    <property type="evidence" value="ECO:0007669"/>
    <property type="project" value="InterPro"/>
</dbReference>
<feature type="transmembrane region" description="Helical" evidence="10">
    <location>
        <begin position="216"/>
        <end position="237"/>
    </location>
</feature>
<keyword evidence="8 10" id="KW-0472">Membrane</keyword>
<dbReference type="FunFam" id="3.40.50.300:FF:000163">
    <property type="entry name" value="Multidrug resistance-associated protein member 4"/>
    <property type="match status" value="1"/>
</dbReference>
<dbReference type="GO" id="GO:0005524">
    <property type="term" value="F:ATP binding"/>
    <property type="evidence" value="ECO:0007669"/>
    <property type="project" value="UniProtKB-KW"/>
</dbReference>
<evidence type="ECO:0000313" key="13">
    <source>
        <dbReference type="EMBL" id="TMW64999.1"/>
    </source>
</evidence>
<evidence type="ECO:0000256" key="8">
    <source>
        <dbReference type="ARBA" id="ARBA00023136"/>
    </source>
</evidence>
<feature type="transmembrane region" description="Helical" evidence="10">
    <location>
        <begin position="782"/>
        <end position="805"/>
    </location>
</feature>
<dbReference type="OrthoDB" id="6500128at2759"/>
<dbReference type="PANTHER" id="PTHR24223:SF443">
    <property type="entry name" value="MULTIDRUG-RESISTANCE LIKE PROTEIN 1, ISOFORM I"/>
    <property type="match status" value="1"/>
</dbReference>
<dbReference type="InterPro" id="IPR003593">
    <property type="entry name" value="AAA+_ATPase"/>
</dbReference>
<evidence type="ECO:0000256" key="3">
    <source>
        <dbReference type="ARBA" id="ARBA00022692"/>
    </source>
</evidence>
<organism evidence="13 14">
    <name type="scientific">Pythium oligandrum</name>
    <name type="common">Mycoparasitic fungus</name>
    <dbReference type="NCBI Taxonomy" id="41045"/>
    <lineage>
        <taxon>Eukaryota</taxon>
        <taxon>Sar</taxon>
        <taxon>Stramenopiles</taxon>
        <taxon>Oomycota</taxon>
        <taxon>Peronosporomycetes</taxon>
        <taxon>Pythiales</taxon>
        <taxon>Pythiaceae</taxon>
        <taxon>Pythium</taxon>
    </lineage>
</organism>
<evidence type="ECO:0000259" key="12">
    <source>
        <dbReference type="PROSITE" id="PS50929"/>
    </source>
</evidence>
<evidence type="ECO:0000256" key="5">
    <source>
        <dbReference type="ARBA" id="ARBA00022741"/>
    </source>
</evidence>
<name>A0A8K1CL03_PYTOL</name>
<proteinExistence type="predicted"/>
<dbReference type="FunFam" id="1.20.1560.10:FF:000010">
    <property type="entry name" value="Multidrug resistance-associated ABC transporter"/>
    <property type="match status" value="1"/>
</dbReference>
<reference evidence="13" key="1">
    <citation type="submission" date="2019-03" db="EMBL/GenBank/DDBJ databases">
        <title>Long read genome sequence of the mycoparasitic Pythium oligandrum ATCC 38472 isolated from sugarbeet rhizosphere.</title>
        <authorList>
            <person name="Gaulin E."/>
        </authorList>
    </citation>
    <scope>NUCLEOTIDE SEQUENCE</scope>
    <source>
        <strain evidence="13">ATCC 38472_TT</strain>
    </source>
</reference>
<sequence length="1306" mass="144310">MTERQPLLTALTASTADGGHPETRASFLSRVTFTWLGDFLRKGAQKPLEERDLWHLREKDAALHVHDQLHSTIHANAAVDGRIDKKALWLAIRQAFGFNMYVAGACKFAGDALGFVAPICINALIKYVEDPTSAWFAPSYFGYVLSGTIFVSTVLQSLCLHQHHHLVIREAIRVRAALTMVVYEKALTLSSQTKSTLGSGRILNLATIDSNRILDLFYMIHYTWAAPLQLVLGTILLVRYLGLAAFAGIAIMVLLLPLSIFLSAQAAFVSKKLLGFTDSRLKLLNEILRHIRVIKFYSWETEMLNQVEDIREQEVGMLKTMVIWNAFSQVALQAGPVLVSLASFAVYSWIEAEPLTPDAAFTSITLFSIFRLPLMALPRIFSLLFQADVSVERLSGFMSVKGHAPLESSASEADPRASPTSMGIRDASFSWHETDPTSESAESASTLPKLNVRIPKGKLTVIVGPVGSGKSTLLAALLRELRPTDGHVNMPTDKVSYAAQTPYVVNASVRDNIVFGSVFDFSRLNRVIDGCELRDDLALLSDGLQTELGENGINLSGGQKQRVSIARAVYRTDQNIYVFDDALSALDAKVASRIFQQCFQESSGALLAGQTRVLATHALHFAKFADWIIVMDKMQIVQMGTYEDLTSRNPEGVFASMLQTYGHGSSSVDGSGQASVGVVSSVVDGASVGEETVTPGDDEQKKEVSSQQQQQRLIEDESRAVGSVALDVFASYYRSCGVEWCIGAFGVLIAAQMSQVSTDLWLARWTSTAITSTYELAVYLDVYAYLSFITIALAFAGDLSCRFAGLSASRVIHHRLLRHIIKGTMRFFDTTPIGRILNRFSNDMTTIDQKLNASIISFITILLSLVSMLVIQSSSVPLLLALLLPVFTVYYLVQHFYRQSCRELQRLDSVTKSPIYAHFTETLHGLVTIRAFQMVPASVSGQAKRIDQNTRAFLSLNLINRWLGVRLESLGALITLGVACFVTLDHWSISSAMAGLLLSYSQNITGALNWIVRNNIDMENMMNSVERTDEYSSCEVDVEDLELDDWEVSRGASHYLSNRPMWPEWGQIRFVNVHVRYHAAGELVLRNVSFDIEGGERVGICGRTGAGKSSLLLTLFRLVRCDGGRIEIDGVDISQLQLHELRSRIAIIPQDPVLFASSIRFNLDPTGEADDETLWEVVKRAHLYSFVSGLPGKLDEPVLEGGENCSLGERQLICLARAILRNSRILCLDEATASMDHATDALIQSSIRQEFKRATVLTIAHRVQTIADYDKVLVLKRGRVAEFDTPARLLANPQSEFATMMHSGHV</sequence>
<feature type="domain" description="ABC transporter" evidence="11">
    <location>
        <begin position="1068"/>
        <end position="1302"/>
    </location>
</feature>
<dbReference type="InterPro" id="IPR011527">
    <property type="entry name" value="ABC1_TM_dom"/>
</dbReference>
<evidence type="ECO:0000256" key="10">
    <source>
        <dbReference type="SAM" id="Phobius"/>
    </source>
</evidence>
<evidence type="ECO:0000313" key="14">
    <source>
        <dbReference type="Proteomes" id="UP000794436"/>
    </source>
</evidence>
<dbReference type="GO" id="GO:0140359">
    <property type="term" value="F:ABC-type transporter activity"/>
    <property type="evidence" value="ECO:0007669"/>
    <property type="project" value="InterPro"/>
</dbReference>
<feature type="region of interest" description="Disordered" evidence="9">
    <location>
        <begin position="689"/>
        <end position="709"/>
    </location>
</feature>
<feature type="domain" description="ABC transmembrane type-1" evidence="12">
    <location>
        <begin position="102"/>
        <end position="386"/>
    </location>
</feature>
<feature type="transmembrane region" description="Helical" evidence="10">
    <location>
        <begin position="851"/>
        <end position="870"/>
    </location>
</feature>
<keyword evidence="3 10" id="KW-0812">Transmembrane</keyword>
<dbReference type="Proteomes" id="UP000794436">
    <property type="component" value="Unassembled WGS sequence"/>
</dbReference>